<feature type="region of interest" description="Disordered" evidence="1">
    <location>
        <begin position="1"/>
        <end position="44"/>
    </location>
</feature>
<accession>A0A9Q1I7M5</accession>
<evidence type="ECO:0000313" key="3">
    <source>
        <dbReference type="Proteomes" id="UP001152803"/>
    </source>
</evidence>
<sequence>MHRPSPCAPSSARTSQDKDLDRQSPSVSFDVIDKGKRDWTGDPPVLRSAAAIPLMRKGGRERGASSFCRRATRGRMRRETARWPRVPLRF</sequence>
<dbReference type="EMBL" id="JAFJMO010000002">
    <property type="protein sequence ID" value="KAJ8284746.1"/>
    <property type="molecule type" value="Genomic_DNA"/>
</dbReference>
<name>A0A9Q1I7M5_CONCO</name>
<organism evidence="2 3">
    <name type="scientific">Conger conger</name>
    <name type="common">Conger eel</name>
    <name type="synonym">Muraena conger</name>
    <dbReference type="NCBI Taxonomy" id="82655"/>
    <lineage>
        <taxon>Eukaryota</taxon>
        <taxon>Metazoa</taxon>
        <taxon>Chordata</taxon>
        <taxon>Craniata</taxon>
        <taxon>Vertebrata</taxon>
        <taxon>Euteleostomi</taxon>
        <taxon>Actinopterygii</taxon>
        <taxon>Neopterygii</taxon>
        <taxon>Teleostei</taxon>
        <taxon>Anguilliformes</taxon>
        <taxon>Congridae</taxon>
        <taxon>Conger</taxon>
    </lineage>
</organism>
<dbReference type="AlphaFoldDB" id="A0A9Q1I7M5"/>
<evidence type="ECO:0000313" key="2">
    <source>
        <dbReference type="EMBL" id="KAJ8284746.1"/>
    </source>
</evidence>
<evidence type="ECO:0000256" key="1">
    <source>
        <dbReference type="SAM" id="MobiDB-lite"/>
    </source>
</evidence>
<gene>
    <name evidence="2" type="ORF">COCON_G00035960</name>
</gene>
<keyword evidence="3" id="KW-1185">Reference proteome</keyword>
<dbReference type="Proteomes" id="UP001152803">
    <property type="component" value="Unassembled WGS sequence"/>
</dbReference>
<proteinExistence type="predicted"/>
<reference evidence="2" key="1">
    <citation type="journal article" date="2023" name="Science">
        <title>Genome structures resolve the early diversification of teleost fishes.</title>
        <authorList>
            <person name="Parey E."/>
            <person name="Louis A."/>
            <person name="Montfort J."/>
            <person name="Bouchez O."/>
            <person name="Roques C."/>
            <person name="Iampietro C."/>
            <person name="Lluch J."/>
            <person name="Castinel A."/>
            <person name="Donnadieu C."/>
            <person name="Desvignes T."/>
            <person name="Floi Bucao C."/>
            <person name="Jouanno E."/>
            <person name="Wen M."/>
            <person name="Mejri S."/>
            <person name="Dirks R."/>
            <person name="Jansen H."/>
            <person name="Henkel C."/>
            <person name="Chen W.J."/>
            <person name="Zahm M."/>
            <person name="Cabau C."/>
            <person name="Klopp C."/>
            <person name="Thompson A.W."/>
            <person name="Robinson-Rechavi M."/>
            <person name="Braasch I."/>
            <person name="Lecointre G."/>
            <person name="Bobe J."/>
            <person name="Postlethwait J.H."/>
            <person name="Berthelot C."/>
            <person name="Roest Crollius H."/>
            <person name="Guiguen Y."/>
        </authorList>
    </citation>
    <scope>NUCLEOTIDE SEQUENCE</scope>
    <source>
        <strain evidence="2">Concon-B</strain>
    </source>
</reference>
<feature type="compositionally biased region" description="Basic and acidic residues" evidence="1">
    <location>
        <begin position="31"/>
        <end position="40"/>
    </location>
</feature>
<comment type="caution">
    <text evidence="2">The sequence shown here is derived from an EMBL/GenBank/DDBJ whole genome shotgun (WGS) entry which is preliminary data.</text>
</comment>
<protein>
    <submittedName>
        <fullName evidence="2">Uncharacterized protein</fullName>
    </submittedName>
</protein>